<dbReference type="SUPFAM" id="SSF117916">
    <property type="entry name" value="Fe-S cluster assembly (FSCA) domain-like"/>
    <property type="match status" value="1"/>
</dbReference>
<dbReference type="Pfam" id="PF01106">
    <property type="entry name" value="NifU"/>
    <property type="match status" value="1"/>
</dbReference>
<organism evidence="2">
    <name type="scientific">hydrothermal vent metagenome</name>
    <dbReference type="NCBI Taxonomy" id="652676"/>
    <lineage>
        <taxon>unclassified sequences</taxon>
        <taxon>metagenomes</taxon>
        <taxon>ecological metagenomes</taxon>
    </lineage>
</organism>
<evidence type="ECO:0000259" key="1">
    <source>
        <dbReference type="Pfam" id="PF01106"/>
    </source>
</evidence>
<sequence length="95" mass="10765">MNDNEMTDREKFPTMTLVQKINTIDAIINDKIRDFLVKDNGDIELLNVEEKNNFCVVYVEYQGACVSCESSGNTLSSIENILQRMLSDTIKVVSV</sequence>
<evidence type="ECO:0000313" key="2">
    <source>
        <dbReference type="EMBL" id="SFV66311.1"/>
    </source>
</evidence>
<dbReference type="Gene3D" id="3.30.300.130">
    <property type="entry name" value="Fe-S cluster assembly (FSCA)"/>
    <property type="match status" value="1"/>
</dbReference>
<dbReference type="InterPro" id="IPR034904">
    <property type="entry name" value="FSCA_dom_sf"/>
</dbReference>
<dbReference type="InterPro" id="IPR001075">
    <property type="entry name" value="NIF_FeS_clus_asmbl_NifU_C"/>
</dbReference>
<dbReference type="GO" id="GO:0005506">
    <property type="term" value="F:iron ion binding"/>
    <property type="evidence" value="ECO:0007669"/>
    <property type="project" value="InterPro"/>
</dbReference>
<feature type="domain" description="NIF system FeS cluster assembly NifU C-terminal" evidence="1">
    <location>
        <begin position="24"/>
        <end position="93"/>
    </location>
</feature>
<proteinExistence type="predicted"/>
<gene>
    <name evidence="2" type="ORF">MNB_SV-13-1105</name>
</gene>
<reference evidence="2" key="1">
    <citation type="submission" date="2016-10" db="EMBL/GenBank/DDBJ databases">
        <authorList>
            <person name="de Groot N.N."/>
        </authorList>
    </citation>
    <scope>NUCLEOTIDE SEQUENCE</scope>
</reference>
<dbReference type="GO" id="GO:0016226">
    <property type="term" value="P:iron-sulfur cluster assembly"/>
    <property type="evidence" value="ECO:0007669"/>
    <property type="project" value="InterPro"/>
</dbReference>
<dbReference type="EMBL" id="FPHM01000099">
    <property type="protein sequence ID" value="SFV66311.1"/>
    <property type="molecule type" value="Genomic_DNA"/>
</dbReference>
<name>A0A1W1CKX1_9ZZZZ</name>
<dbReference type="AlphaFoldDB" id="A0A1W1CKX1"/>
<protein>
    <submittedName>
        <fullName evidence="2">Iron-sulfur cluster assembly scaffold protein IscU/NifU-like</fullName>
    </submittedName>
</protein>
<dbReference type="GO" id="GO:0051536">
    <property type="term" value="F:iron-sulfur cluster binding"/>
    <property type="evidence" value="ECO:0007669"/>
    <property type="project" value="InterPro"/>
</dbReference>
<accession>A0A1W1CKX1</accession>